<accession>A0A916NH72</accession>
<keyword evidence="1" id="KW-0472">Membrane</keyword>
<comment type="caution">
    <text evidence="4">The sequence shown here is derived from an EMBL/GenBank/DDBJ whole genome shotgun (WGS) entry which is preliminary data.</text>
</comment>
<evidence type="ECO:0000259" key="2">
    <source>
        <dbReference type="Pfam" id="PF10081"/>
    </source>
</evidence>
<dbReference type="AlphaFoldDB" id="A0A916NH72"/>
<protein>
    <recommendedName>
        <fullName evidence="6">Alpha/beta-hydrolase family protein</fullName>
    </recommendedName>
</protein>
<feature type="transmembrane region" description="Helical" evidence="1">
    <location>
        <begin position="80"/>
        <end position="97"/>
    </location>
</feature>
<evidence type="ECO:0000313" key="4">
    <source>
        <dbReference type="EMBL" id="CAG7612349.1"/>
    </source>
</evidence>
<keyword evidence="1" id="KW-1133">Transmembrane helix</keyword>
<dbReference type="RefSeq" id="WP_218115164.1">
    <property type="nucleotide sequence ID" value="NZ_CAJVAP010000016.1"/>
</dbReference>
<dbReference type="Pfam" id="PF10081">
    <property type="entry name" value="Abhydrolase_9"/>
    <property type="match status" value="1"/>
</dbReference>
<evidence type="ECO:0008006" key="6">
    <source>
        <dbReference type="Google" id="ProtNLM"/>
    </source>
</evidence>
<feature type="transmembrane region" description="Helical" evidence="1">
    <location>
        <begin position="155"/>
        <end position="174"/>
    </location>
</feature>
<feature type="transmembrane region" description="Helical" evidence="1">
    <location>
        <begin position="117"/>
        <end position="135"/>
    </location>
</feature>
<keyword evidence="5" id="KW-1185">Reference proteome</keyword>
<organism evidence="4 5">
    <name type="scientific">Leucobacter soli</name>
    <dbReference type="NCBI Taxonomy" id="2812850"/>
    <lineage>
        <taxon>Bacteria</taxon>
        <taxon>Bacillati</taxon>
        <taxon>Actinomycetota</taxon>
        <taxon>Actinomycetes</taxon>
        <taxon>Micrococcales</taxon>
        <taxon>Microbacteriaceae</taxon>
        <taxon>Leucobacter</taxon>
    </lineage>
</organism>
<proteinExistence type="predicted"/>
<dbReference type="EMBL" id="CAJVAP010000016">
    <property type="protein sequence ID" value="CAG7612349.1"/>
    <property type="molecule type" value="Genomic_DNA"/>
</dbReference>
<dbReference type="Proteomes" id="UP000693892">
    <property type="component" value="Unassembled WGS sequence"/>
</dbReference>
<name>A0A916NH72_9MICO</name>
<reference evidence="4" key="1">
    <citation type="submission" date="2021-06" db="EMBL/GenBank/DDBJ databases">
        <authorList>
            <person name="Criscuolo A."/>
        </authorList>
    </citation>
    <scope>NUCLEOTIDE SEQUENCE</scope>
    <source>
        <strain evidence="4">CIP111803</strain>
    </source>
</reference>
<gene>
    <name evidence="4" type="ORF">LEUCIP111803_01554</name>
</gene>
<feature type="domain" description="Alpha/beta-hydrolase N-terminal" evidence="3">
    <location>
        <begin position="28"/>
        <end position="234"/>
    </location>
</feature>
<sequence length="566" mass="60001">MSAPPILRPYRLPSVPAAAALVGAWLALTPSLLPRGPLFQGLLCAVAGLLAYGLGSAASWALRSAGARLTPEHERLARRALLIVSIAGSAVLLWLAHGWQQAQREQIGLDPAPASDPVLATAVALVAFGALLIIARGIRGGGRRLGRLIARVLPLKVAVALGTVLAVWAAYALVNGVMVGRVAETLDATYLAINDEFSTDVPAPELAEVSGGPGSAVSWESLGRQGRVFIANTPTREEIGGFLSQTGARNDFGPYFIPAQPIRVYIGSGPEHQDLDAQVAQAVAELERTGAFERAVLNVATGTGRGWVNENQARALEYLWRGSTATVSVQYSYLPSWMSFLVDGDRPRQAGQALFDAVYARWSQLPEDARPKLLVSGESLGSFGSEGAFAGAQDLATRTDGALWVGPTANNVLWQRFTEDRDAGSPVSLPVHAAGDTVRFSADGAEWPGAGEWAAPRVGYLQHANDPVTWLDFGAVFERPEFLSGERGPGVPDQMIWIPVVTVLQLAVDQLASGIPDGQGHEFGQAPVRAWAEILPPPAWDESDTEALAAHLAELRLDDLDSAPAE</sequence>
<keyword evidence="1" id="KW-0812">Transmembrane</keyword>
<feature type="transmembrane region" description="Helical" evidence="1">
    <location>
        <begin position="12"/>
        <end position="33"/>
    </location>
</feature>
<dbReference type="Pfam" id="PF15420">
    <property type="entry name" value="Abhydrolase_9_N"/>
    <property type="match status" value="1"/>
</dbReference>
<feature type="transmembrane region" description="Helical" evidence="1">
    <location>
        <begin position="39"/>
        <end position="60"/>
    </location>
</feature>
<dbReference type="InterPro" id="IPR027788">
    <property type="entry name" value="Alpha/beta-hydrolase_N_dom"/>
</dbReference>
<evidence type="ECO:0000259" key="3">
    <source>
        <dbReference type="Pfam" id="PF15420"/>
    </source>
</evidence>
<dbReference type="InterPro" id="IPR027787">
    <property type="entry name" value="Alpha/beta-hydrolase_catalytic"/>
</dbReference>
<feature type="domain" description="Alpha/beta-hydrolase catalytic" evidence="2">
    <location>
        <begin position="262"/>
        <end position="548"/>
    </location>
</feature>
<evidence type="ECO:0000256" key="1">
    <source>
        <dbReference type="SAM" id="Phobius"/>
    </source>
</evidence>
<evidence type="ECO:0000313" key="5">
    <source>
        <dbReference type="Proteomes" id="UP000693892"/>
    </source>
</evidence>